<dbReference type="AlphaFoldDB" id="A0A7L9FHZ6"/>
<sequence>MKLKHILLVLVFLLLVYELVEFYVIFSVEPAFVEVSRINMTGRGNYFTEVRLYFPNTYFLPVRVSKVVVTVNCSNGVLLRGELSSVTLMPRTTSILHLNSSTPEPPRGACKVTYSWVPDPLITHLVGLHLLNFTRVTEMQTEYEKQPFLWAGWQSLDVRLGDCVYFQVYTYPPSTYKADVLADYLSLPNVPIYSVAGYGSGLHEFCPKEPSSFRLKGYYIVVTANGRTWTQADSYPPRLKVSP</sequence>
<organism evidence="1 2">
    <name type="scientific">Infirmifilum lucidum</name>
    <dbReference type="NCBI Taxonomy" id="2776706"/>
    <lineage>
        <taxon>Archaea</taxon>
        <taxon>Thermoproteota</taxon>
        <taxon>Thermoprotei</taxon>
        <taxon>Thermofilales</taxon>
        <taxon>Thermofilaceae</taxon>
        <taxon>Infirmifilum</taxon>
    </lineage>
</organism>
<dbReference type="Proteomes" id="UP000594121">
    <property type="component" value="Chromosome"/>
</dbReference>
<dbReference type="KEGG" id="thel:IG193_07195"/>
<dbReference type="EMBL" id="CP062310">
    <property type="protein sequence ID" value="QOJ78534.1"/>
    <property type="molecule type" value="Genomic_DNA"/>
</dbReference>
<reference evidence="1 2" key="1">
    <citation type="submission" date="2020-10" db="EMBL/GenBank/DDBJ databases">
        <title>Thermofilum lucidum 3507LT sp. nov. a novel member of Thermofilaceae family isolated from Chile hot spring, and proposal of description order Thermofilales.</title>
        <authorList>
            <person name="Zayulina K.S."/>
            <person name="Elcheninov A.G."/>
            <person name="Toshchakov S.V."/>
            <person name="Kublanov I.V."/>
        </authorList>
    </citation>
    <scope>NUCLEOTIDE SEQUENCE [LARGE SCALE GENOMIC DNA]</scope>
    <source>
        <strain evidence="1 2">3507LT</strain>
    </source>
</reference>
<evidence type="ECO:0000313" key="2">
    <source>
        <dbReference type="Proteomes" id="UP000594121"/>
    </source>
</evidence>
<gene>
    <name evidence="1" type="ORF">IG193_07195</name>
</gene>
<name>A0A7L9FHZ6_9CREN</name>
<evidence type="ECO:0000313" key="1">
    <source>
        <dbReference type="EMBL" id="QOJ78534.1"/>
    </source>
</evidence>
<proteinExistence type="predicted"/>
<keyword evidence="2" id="KW-1185">Reference proteome</keyword>
<accession>A0A7L9FHZ6</accession>
<dbReference type="RefSeq" id="WP_192818506.1">
    <property type="nucleotide sequence ID" value="NZ_CP062310.1"/>
</dbReference>
<protein>
    <submittedName>
        <fullName evidence="1">Uncharacterized protein</fullName>
    </submittedName>
</protein>
<dbReference type="InParanoid" id="A0A7L9FHZ6"/>
<dbReference type="GeneID" id="59149669"/>